<evidence type="ECO:0000256" key="1">
    <source>
        <dbReference type="SAM" id="SignalP"/>
    </source>
</evidence>
<accession>A0A2A5JQX2</accession>
<keyword evidence="3" id="KW-1185">Reference proteome</keyword>
<reference evidence="3" key="1">
    <citation type="journal article" date="2019" name="Genome Announc.">
        <title>Draft Genome Sequence of Pseudoalteromonas piscicida Strain 36Y ROTHPW, an Hypersaline Seawater Isolate from the South Coast of Sonora, Mexico.</title>
        <authorList>
            <person name="Sanchez-Diaz R."/>
            <person name="Molina-Garza Z.J."/>
            <person name="Cruz-Suarez L.E."/>
            <person name="Selvin J."/>
            <person name="Kiran G.S."/>
            <person name="Ibarra-Gamez J.C."/>
            <person name="Gomez-Gil B."/>
            <person name="Galaviz-Silva L."/>
        </authorList>
    </citation>
    <scope>NUCLEOTIDE SEQUENCE [LARGE SCALE GENOMIC DNA]</scope>
    <source>
        <strain evidence="3">36Y_RITHPW</strain>
    </source>
</reference>
<dbReference type="Proteomes" id="UP000228621">
    <property type="component" value="Unassembled WGS sequence"/>
</dbReference>
<dbReference type="OrthoDB" id="6313756at2"/>
<proteinExistence type="predicted"/>
<comment type="caution">
    <text evidence="2">The sequence shown here is derived from an EMBL/GenBank/DDBJ whole genome shotgun (WGS) entry which is preliminary data.</text>
</comment>
<keyword evidence="1" id="KW-0732">Signal</keyword>
<feature type="chain" id="PRO_5012088423" evidence="1">
    <location>
        <begin position="20"/>
        <end position="1407"/>
    </location>
</feature>
<protein>
    <submittedName>
        <fullName evidence="2">Uncharacterized protein</fullName>
    </submittedName>
</protein>
<dbReference type="EMBL" id="NKHF01000046">
    <property type="protein sequence ID" value="PCK31729.1"/>
    <property type="molecule type" value="Genomic_DNA"/>
</dbReference>
<evidence type="ECO:0000313" key="3">
    <source>
        <dbReference type="Proteomes" id="UP000228621"/>
    </source>
</evidence>
<name>A0A2A5JQX2_PSEO7</name>
<organism evidence="2 3">
    <name type="scientific">Pseudoalteromonas piscicida</name>
    <dbReference type="NCBI Taxonomy" id="43662"/>
    <lineage>
        <taxon>Bacteria</taxon>
        <taxon>Pseudomonadati</taxon>
        <taxon>Pseudomonadota</taxon>
        <taxon>Gammaproteobacteria</taxon>
        <taxon>Alteromonadales</taxon>
        <taxon>Pseudoalteromonadaceae</taxon>
        <taxon>Pseudoalteromonas</taxon>
    </lineage>
</organism>
<evidence type="ECO:0000313" key="2">
    <source>
        <dbReference type="EMBL" id="PCK31729.1"/>
    </source>
</evidence>
<sequence>MRAICFIITLVLFATVSRASEVGILTAAQWVDLSRMQLTQAKAQRQFTPQQSEWLLLPSHAWLVTTPEMLELVHFSAGETPKFQRHIPKTDWLCAQARCQLRSTEQNRLIHVTYHGNTAQPIALWQGRMHHHRDPFRRALSLPSLDSVTLQLAQDTEKWFHLSPKQVTSVFFEQAKKLKLAVRKDLHHVEQNGVVTIKINGEVVSTIPVSDLHADEFLEPKVGLQNQDYIAVPSGSYVTVSSTVPVYLTLMQMHRGIYDDNAGTKQQESLFNPYWSKQLNTQLSALFLQGDTTVLTPSSNDTLLGIQRRQMLNNIVSRPYFVIPNAPPGITNHVSKTPVMLGSRSASGNVLPITGPVRLNYVSTEKSLTYSLDGIPRVDNTVTFYIRSVKHEQLSVVTEHEQHTLLVSPSSHFQRLNITLTAEAKRLTLSGSSGSIDIALAVNRLQPFPDFNPMTQAAFGQQQLAQALVNQSKGNRADTYKLSLAGLHAPIIDTTIDSFTQFNAIKILAELRAQSTHDPLPTLSKLKPFLNGYNEQVTLMAWRLNIELLLLLKRQGNAELLLKSLLLSQFDALKTYATGTLLTRYLEVGDYIQAIGLCAAYENDAVLHRCNNVLLNYLLDAGFKQEALWTSQHMRLSLSQQQAIAATQKSQFDLPQYRLSHNGMQTAETLERSSELYKLAAKKPIRIVAETPLTVKLSARSIYQGQEFKQTQWLYYEHNKKTNILPIFSDIAANFQLLPQKHRLSVASQQYIELAANESVTLFSEQPLFLDIALQTPTAKQQPFTDLSAPLLNSAQALVLQETNAKAIALNALYLLSQQTLSNASYIAVLHRLKPAITDNAVLSDLYDRLMRYGQWHPAEQYTNYVGTQKVKVEAIAAQSYADQITAHLTQSPLSGLVLRANDLLTIDFSQYQQVRTRVKLAFSSALQIAAPLAKVELLAAGQGDVISLHQGQPIYYGIKPSEARNGLLQLRWLNPLSGQMLTVTPQYFTQGQWQDIPLDTRQIFYRAAPHAPITATLARDSLIKIETFDKGVRKEATYFHPAGQVTLTGQNEPMLARLSIWSLSPARHRVNLTPEAPMLLGNKSTTAPASAPSEYRYARIETDESKTAVEGFMIFDHDDITQTTAPSPSRTTLDLGLSLRIKRNTSWYRIDTFYTLDNQHQETLSINGQYDWLSTQTSWFAEAKLNNRWQDSTTIGDSHLTSRLRAKVGQIHRYNSGFRSIWWWQPFYTYTSISKDEFIADSQISPDMYTFYRNNHRHGWRAHGGLRYQPWIDSYVDSSITLTSNQDWQTLDSALFSLDWHQYYQGHIFRAGITSSYVFADAHRPNPTWQYLTKLGWQTGFDFSHNTAGWLSLTWTQDWFNNTHQVGFQVHLGNLQQTGFAPYSHDEIVFESLQLSHLLEQDLNER</sequence>
<dbReference type="RefSeq" id="WP_099642081.1">
    <property type="nucleotide sequence ID" value="NZ_NKHF01000046.1"/>
</dbReference>
<feature type="signal peptide" evidence="1">
    <location>
        <begin position="1"/>
        <end position="19"/>
    </location>
</feature>
<gene>
    <name evidence="2" type="ORF">CEX98_10775</name>
</gene>